<dbReference type="Gene3D" id="2.180.10.10">
    <property type="entry name" value="RHS repeat-associated core"/>
    <property type="match status" value="2"/>
</dbReference>
<dbReference type="PANTHER" id="PTHR11219">
    <property type="entry name" value="TENEURIN AND N-ACETYLGLUCOSAMINE-1-PHOSPHODIESTER ALPHA-N-ACETYLGLUCOSAMINIDASE"/>
    <property type="match status" value="1"/>
</dbReference>
<feature type="disulfide bond" evidence="7">
    <location>
        <begin position="1094"/>
        <end position="1104"/>
    </location>
</feature>
<feature type="disulfide bond" evidence="7">
    <location>
        <begin position="1050"/>
        <end position="1059"/>
    </location>
</feature>
<feature type="compositionally biased region" description="Basic residues" evidence="8">
    <location>
        <begin position="1"/>
        <end position="19"/>
    </location>
</feature>
<dbReference type="OrthoDB" id="442731at2759"/>
<dbReference type="Pfam" id="PF24329">
    <property type="entry name" value="FN-plug_TEN1-4"/>
    <property type="match status" value="1"/>
</dbReference>
<dbReference type="InterPro" id="IPR057629">
    <property type="entry name" value="Teneurin1-4_GBD"/>
</dbReference>
<keyword evidence="5" id="KW-0677">Repeat</keyword>
<dbReference type="PANTHER" id="PTHR11219:SF69">
    <property type="entry name" value="TENEURIN-A"/>
    <property type="match status" value="1"/>
</dbReference>
<evidence type="ECO:0000256" key="6">
    <source>
        <dbReference type="ARBA" id="ARBA00023157"/>
    </source>
</evidence>
<reference evidence="12" key="1">
    <citation type="submission" date="2017-01" db="EMBL/GenBank/DDBJ databases">
        <title>Comparative genomics of anhydrobiosis in the tardigrade Hypsibius dujardini.</title>
        <authorList>
            <person name="Yoshida Y."/>
            <person name="Koutsovoulos G."/>
            <person name="Laetsch D."/>
            <person name="Stevens L."/>
            <person name="Kumar S."/>
            <person name="Horikawa D."/>
            <person name="Ishino K."/>
            <person name="Komine S."/>
            <person name="Tomita M."/>
            <person name="Blaxter M."/>
            <person name="Arakawa K."/>
        </authorList>
    </citation>
    <scope>NUCLEOTIDE SEQUENCE [LARGE SCALE GENOMIC DNA]</scope>
    <source>
        <strain evidence="12">Z151</strain>
    </source>
</reference>
<dbReference type="SUPFAM" id="SSF101898">
    <property type="entry name" value="NHL repeat"/>
    <property type="match status" value="1"/>
</dbReference>
<dbReference type="SMART" id="SM00181">
    <property type="entry name" value="EGF"/>
    <property type="match status" value="6"/>
</dbReference>
<evidence type="ECO:0000256" key="3">
    <source>
        <dbReference type="ARBA" id="ARBA00022475"/>
    </source>
</evidence>
<comment type="caution">
    <text evidence="7">Lacks conserved residue(s) required for the propagation of feature annotation.</text>
</comment>
<feature type="transmembrane region" description="Helical" evidence="9">
    <location>
        <begin position="421"/>
        <end position="444"/>
    </location>
</feature>
<feature type="region of interest" description="Disordered" evidence="8">
    <location>
        <begin position="340"/>
        <end position="368"/>
    </location>
</feature>
<feature type="compositionally biased region" description="Basic and acidic residues" evidence="8">
    <location>
        <begin position="357"/>
        <end position="368"/>
    </location>
</feature>
<feature type="region of interest" description="Disordered" evidence="8">
    <location>
        <begin position="163"/>
        <end position="182"/>
    </location>
</feature>
<dbReference type="PROSITE" id="PS00022">
    <property type="entry name" value="EGF_1"/>
    <property type="match status" value="4"/>
</dbReference>
<dbReference type="Pfam" id="PF15636">
    <property type="entry name" value="Tox-GHH"/>
    <property type="match status" value="1"/>
</dbReference>
<feature type="region of interest" description="Disordered" evidence="8">
    <location>
        <begin position="289"/>
        <end position="308"/>
    </location>
</feature>
<organism evidence="11 12">
    <name type="scientific">Hypsibius exemplaris</name>
    <name type="common">Freshwater tardigrade</name>
    <dbReference type="NCBI Taxonomy" id="2072580"/>
    <lineage>
        <taxon>Eukaryota</taxon>
        <taxon>Metazoa</taxon>
        <taxon>Ecdysozoa</taxon>
        <taxon>Tardigrada</taxon>
        <taxon>Eutardigrada</taxon>
        <taxon>Parachela</taxon>
        <taxon>Hypsibioidea</taxon>
        <taxon>Hypsibiidae</taxon>
        <taxon>Hypsibius</taxon>
    </lineage>
</organism>
<feature type="region of interest" description="Disordered" evidence="8">
    <location>
        <begin position="245"/>
        <end position="280"/>
    </location>
</feature>
<dbReference type="InterPro" id="IPR028916">
    <property type="entry name" value="Tox-GHH_dom"/>
</dbReference>
<dbReference type="Pfam" id="PF25021">
    <property type="entry name" value="TEN_NHL"/>
    <property type="match status" value="1"/>
</dbReference>
<feature type="domain" description="EGF-like" evidence="10">
    <location>
        <begin position="867"/>
        <end position="898"/>
    </location>
</feature>
<dbReference type="InterPro" id="IPR000742">
    <property type="entry name" value="EGF"/>
</dbReference>
<feature type="compositionally biased region" description="Low complexity" evidence="8">
    <location>
        <begin position="33"/>
        <end position="43"/>
    </location>
</feature>
<name>A0A1W0WKG7_HYPEX</name>
<feature type="region of interest" description="Disordered" evidence="8">
    <location>
        <begin position="386"/>
        <end position="414"/>
    </location>
</feature>
<proteinExistence type="inferred from homology"/>
<keyword evidence="6 7" id="KW-1015">Disulfide bond</keyword>
<evidence type="ECO:0000256" key="1">
    <source>
        <dbReference type="ARBA" id="ARBA00004236"/>
    </source>
</evidence>
<dbReference type="EMBL" id="MTYJ01000085">
    <property type="protein sequence ID" value="OQV15708.1"/>
    <property type="molecule type" value="Genomic_DNA"/>
</dbReference>
<dbReference type="Pfam" id="PF25024">
    <property type="entry name" value="EGF_TEN"/>
    <property type="match status" value="1"/>
</dbReference>
<evidence type="ECO:0000256" key="2">
    <source>
        <dbReference type="ARBA" id="ARBA00009385"/>
    </source>
</evidence>
<dbReference type="GO" id="GO:0008045">
    <property type="term" value="P:motor neuron axon guidance"/>
    <property type="evidence" value="ECO:0007669"/>
    <property type="project" value="TreeGrafter"/>
</dbReference>
<keyword evidence="12" id="KW-1185">Reference proteome</keyword>
<dbReference type="Gene3D" id="2.60.120.260">
    <property type="entry name" value="Galactose-binding domain-like"/>
    <property type="match status" value="1"/>
</dbReference>
<feature type="disulfide bond" evidence="7">
    <location>
        <begin position="871"/>
        <end position="881"/>
    </location>
</feature>
<dbReference type="InterPro" id="IPR057627">
    <property type="entry name" value="FN-plug_TEN1-4"/>
</dbReference>
<feature type="compositionally biased region" description="Low complexity" evidence="8">
    <location>
        <begin position="254"/>
        <end position="266"/>
    </location>
</feature>
<evidence type="ECO:0000313" key="11">
    <source>
        <dbReference type="EMBL" id="OQV15708.1"/>
    </source>
</evidence>
<dbReference type="PROSITE" id="PS01186">
    <property type="entry name" value="EGF_2"/>
    <property type="match status" value="3"/>
</dbReference>
<dbReference type="Pfam" id="PF25023">
    <property type="entry name" value="TEN_YD-shell"/>
    <property type="match status" value="1"/>
</dbReference>
<feature type="region of interest" description="Disordered" evidence="8">
    <location>
        <begin position="1"/>
        <end position="55"/>
    </location>
</feature>
<evidence type="ECO:0000256" key="4">
    <source>
        <dbReference type="ARBA" id="ARBA00022536"/>
    </source>
</evidence>
<dbReference type="Proteomes" id="UP000192578">
    <property type="component" value="Unassembled WGS sequence"/>
</dbReference>
<keyword evidence="9" id="KW-0472">Membrane</keyword>
<dbReference type="InterPro" id="IPR056823">
    <property type="entry name" value="TEN-like_YD-shell"/>
</dbReference>
<accession>A0A1W0WKG7</accession>
<keyword evidence="3" id="KW-1003">Cell membrane</keyword>
<feature type="disulfide bond" evidence="7">
    <location>
        <begin position="1116"/>
        <end position="1125"/>
    </location>
</feature>
<dbReference type="CDD" id="cd00054">
    <property type="entry name" value="EGF_CA"/>
    <property type="match status" value="1"/>
</dbReference>
<feature type="region of interest" description="Disordered" evidence="8">
    <location>
        <begin position="475"/>
        <end position="494"/>
    </location>
</feature>
<sequence>MDRPSSSRRTRDHPQRRSHPLASSGSLRGGGQQQQQQLTSGAGHYSSTESDTEDGAAVYESLTPIRRPLPHSHSALAPLGGDTIARLYNRQDFGQRMTDQMIFQDTQGGVRTTNLDDVDHQAGAAALTPTTTTTTAGTTATTRKEFHAAQAKIYQLLNFSPETASPETDDLNSETSNEHNVSECPTIPVHGGSSHGGSYMNPSTASDVSCGLHNHHHPLYQCGGVQQLSAQHLHHNPYLTSSFTSASHLHHHQQQQQQQQLQLQLHGRGAGGGSIYYSNRDSHLLDDHHQDKHASASSPTTTGSSDRCLLPTSSSGNICKLANNNSVILTATDRLLFGHHHGHAPSSSSMLQSHAGHHGDPRGRPLSEHYHTSSILRAPQCPLHTGPVAAYPPANMRTNLRPGSTAKPSQKSRGLRRALTWRNLTIVLGLLCLALVAALGYFAVTLGSHRQEDVARCSRAQEVVSHSQFDNGPVLRVRRNADRRNGSSSDWRDDLAEVSENSTDTFENFPVSNISFPLAVDDDPESSSGTAPSTQTSPPTAPSTQTSTPTAPSTQTSTPTAPRPISTSSSSTMSNLWVPSYTHPSTTTSTGSSSTTAFFEAPTEGTTTISVEPSTGLGSSTTTEQNPLYNLWEPSLNFSKFTPDTTTPTPVEITAPPFSVLVEPTLQSDSSTTVAPAPAKKGVSLKEPMQSDGPQFGSPVQAFTILQSVFLTHAADGSGVLQPQLVLGTSKIFPREKLRVVTRPGRHVKTDGDGDDGASSYWETFSKGFKDAYHHENDQFVELTPSLTTEATVPARAFWLGRLTQKKAGTVLMNVTSGQSATLVLYGRKDLPPTHAEYGLDTGDWYFGLYNDKAAEESATFAVSDADTSYCPNDCHGQGSCIDGACQCLAGFGGDDCSQTVCPLLCSGHGKYSQGGCHCFAGWKGRACDVPEFQCDDPTCSGRGKCWTGRCVCDMGFTGARCENVQCPKDCNQHGICQNGTCFCQPGWIGVLCDLPVNDSRRLCSNHGSLNSGTQKCDCDARWSGDSCSIEVCSPGCGVNGDCQNGRCSCRPGWTGPTCETVQCPACGPKGKCNNGSCICEKGWSGRLCNTDNCPGDCNQHGSCIQVGLQSWKCQCEPQWKGENCLTPVERCDDGRDNDGDGLIDCADNDCCSADVCLNQPECLAMPEPQEVLLREQAPPDTASFFDRVKFLIRENGVQRFVDRDAIDPKRVSVLRGRVVDSSDVGLTGVRESFNVSGADIRLNHVSSRTAGFSALMLISLTKETVAVGLNRVTVRISNAGIQEETVYDAQPNLSHVYSWNGTNAYKQLVYGFSNAKVSIGYEGRNCKDIIWVHQMVKLKGREVPVSDIGSWDISSHHRYNSEAGILHRGDGANFYFTQGIPTVRTAVGTGQIRPVLCPDSNCGAGPATAADLLAPVALAASPDGSLFIGDFNLIRRVKPDGSITTILQLPSPAALQKYFMAINPANGQLYVSVSQLLKVVRITSLNAPTVTDIATNFVSVVGNGAQCVPRAGVFSCGENVAATTASMIYPKGIAFDKTGSMYIADGGAIRFVNPAGIIQTLIPQTQYSNVWAPAPACGDVLDLSRFSLRWPTGLAVSPVDDSLSIVDDNMLVRFVRSRKAVEIVAGGSGKCETGSAAELVNPTAVTVSLSGVVYVTEGSTADTWKVRRIDGGLMDVVLSACGACNGTGCGCLPMRKGSERMQMPVALTVGTDEVVYVADLKALKVFAIAPALPQLNEKMEYEIEAPEAAELYTFNRNGLHLETKDILTGQRKLKFNVDAVSGKLRSLVDQNGKTCTITRDYRGQASGVDCNGWKTALTNNPRGLLKDVKYSDGSEINFAYDPDTGLITGRSDSSARPVVYRYNQHGRLREVIQSSGSRIQWPSDFAIRLLSDPTVVQTDSQGTMSLINPSLALLVSSTSDLPYSNTSAPSSLFLRLTGSNGSISAEVTYPKLDSGKIRRSLKVNDSTLFSVDFDPSNGEEQVLDRDGVALLMSRFDSLGRMTSLKPSVGEFLEAKFTYDDGGRLAKWEQGGMGKAMGYSAQGLPVTEQSTNGATRKFEYNDKQKLVKVTQGTGDQILIDYDAAGGVRAIKAPKGNTLILRQEPLIAFRRFSIRNSDSESAFIQDFNDQGQLIAASHPSGLRKTILTYNRDDKLQSIYYGKNSVAFAYNSNGLVEQVKKSSGQLTVIADIRYFGSVLVDSVSQKFSGLVELEPITTRYEYDNGMNLIRRKLQVGNSDVSVTEITTNPRSRQISSLGPFRFSQSQIGAAVVSDDHSIFMKQLNNLGKVRTHVLRLQQRIVASCEMIYNEAGQLSELKIRKGESEPQLSYSFKYDRNEQLTETTRNKQPYWAYSYDPNGNLQTASGSGDRFRNSTFGTRNEQMDAGTVTDMDGFVVKKGQMNYEYDARGQVVRVWNAAAAAGSGDVDVKYHYDERGRLLARQSSASDIVQFIYADLARPWTVTHVYQKKTRTLTQFYYDATGQLIAMARDGKPYYILQSRLSASIFDREGKLIKEVFFMPFGEVEADSNPDFYYPFDQTVNIRDGVGKVVFGPRGRPYDPETGRYLTPDFGDLRKMSLGLINPYVYQENDPLLTRAEKEPNLDARQWISVLGLQTTITVASGGVPLTSLLNQNCNSPSPLPIVNSSCTFLRIIQAMELLSLQPRPQKRSILPDVLSQPIRFSATVPFYGKGSILLPGNGHGNSTLEAVTSGTGGRTVNEAADFLFTGAQMVPWHVSVPSVNGKEKFFLVKRGDIPTLDLDISRLRTVWPSVNFTTKREATDISLNIHADSLILNISYVRETDVHARLGWFGEYFRQVALQKAWEVERSRVGAGLSTLTAWSETEKSLLKSGGSVPGFAGFLSQDIAAVPELAGEPANVVFLRA</sequence>
<feature type="domain" description="EGF-like" evidence="10">
    <location>
        <begin position="1029"/>
        <end position="1060"/>
    </location>
</feature>
<dbReference type="FunFam" id="2.10.25.10:FF:000013">
    <property type="entry name" value="Teneurin transmembrane protein 4"/>
    <property type="match status" value="1"/>
</dbReference>
<gene>
    <name evidence="11" type="ORF">BV898_10181</name>
</gene>
<protein>
    <submittedName>
        <fullName evidence="11">Teneurin-m</fullName>
    </submittedName>
</protein>
<dbReference type="Gene3D" id="2.120.10.30">
    <property type="entry name" value="TolB, C-terminal domain"/>
    <property type="match status" value="2"/>
</dbReference>
<feature type="region of interest" description="Disordered" evidence="8">
    <location>
        <begin position="669"/>
        <end position="693"/>
    </location>
</feature>
<feature type="disulfide bond" evidence="7">
    <location>
        <begin position="1033"/>
        <end position="1043"/>
    </location>
</feature>
<evidence type="ECO:0000256" key="7">
    <source>
        <dbReference type="PROSITE-ProRule" id="PRU00076"/>
    </source>
</evidence>
<feature type="compositionally biased region" description="Polar residues" evidence="8">
    <location>
        <begin position="396"/>
        <end position="412"/>
    </location>
</feature>
<dbReference type="InterPro" id="IPR056822">
    <property type="entry name" value="TEN_NHL"/>
</dbReference>
<dbReference type="Pfam" id="PF23093">
    <property type="entry name" value="GBD_Tenm3"/>
    <property type="match status" value="1"/>
</dbReference>
<keyword evidence="9" id="KW-1133">Transmembrane helix</keyword>
<comment type="subcellular location">
    <subcellularLocation>
        <location evidence="1">Cell membrane</location>
    </subcellularLocation>
</comment>
<dbReference type="Gene3D" id="2.10.25.10">
    <property type="entry name" value="Laminin"/>
    <property type="match status" value="5"/>
</dbReference>
<evidence type="ECO:0000256" key="5">
    <source>
        <dbReference type="ARBA" id="ARBA00022737"/>
    </source>
</evidence>
<feature type="compositionally biased region" description="Low complexity" evidence="8">
    <location>
        <begin position="526"/>
        <end position="575"/>
    </location>
</feature>
<evidence type="ECO:0000256" key="9">
    <source>
        <dbReference type="SAM" id="Phobius"/>
    </source>
</evidence>
<dbReference type="PROSITE" id="PS50026">
    <property type="entry name" value="EGF_3"/>
    <property type="match status" value="3"/>
</dbReference>
<evidence type="ECO:0000259" key="10">
    <source>
        <dbReference type="PROSITE" id="PS50026"/>
    </source>
</evidence>
<dbReference type="InterPro" id="IPR011042">
    <property type="entry name" value="6-blade_b-propeller_TolB-like"/>
</dbReference>
<feature type="disulfide bond" evidence="7">
    <location>
        <begin position="888"/>
        <end position="897"/>
    </location>
</feature>
<dbReference type="InterPro" id="IPR051216">
    <property type="entry name" value="Teneurin"/>
</dbReference>
<comment type="similarity">
    <text evidence="2">Belongs to the tenascin family. Teneurin subfamily.</text>
</comment>
<comment type="caution">
    <text evidence="11">The sequence shown here is derived from an EMBL/GenBank/DDBJ whole genome shotgun (WGS) entry which is preliminary data.</text>
</comment>
<feature type="domain" description="EGF-like" evidence="10">
    <location>
        <begin position="1090"/>
        <end position="1126"/>
    </location>
</feature>
<feature type="compositionally biased region" description="Basic and acidic residues" evidence="8">
    <location>
        <begin position="479"/>
        <end position="494"/>
    </location>
</feature>
<feature type="region of interest" description="Disordered" evidence="8">
    <location>
        <begin position="515"/>
        <end position="575"/>
    </location>
</feature>
<evidence type="ECO:0000256" key="8">
    <source>
        <dbReference type="SAM" id="MobiDB-lite"/>
    </source>
</evidence>
<dbReference type="GO" id="GO:0005886">
    <property type="term" value="C:plasma membrane"/>
    <property type="evidence" value="ECO:0007669"/>
    <property type="project" value="UniProtKB-SubCell"/>
</dbReference>
<keyword evidence="4 7" id="KW-0245">EGF-like domain</keyword>
<keyword evidence="9" id="KW-0812">Transmembrane</keyword>
<feature type="compositionally biased region" description="Low complexity" evidence="8">
    <location>
        <begin position="295"/>
        <end position="305"/>
    </location>
</feature>
<evidence type="ECO:0000313" key="12">
    <source>
        <dbReference type="Proteomes" id="UP000192578"/>
    </source>
</evidence>